<dbReference type="Proteomes" id="UP000283210">
    <property type="component" value="Chromosome 23"/>
</dbReference>
<dbReference type="SMART" id="SM00423">
    <property type="entry name" value="PSI"/>
    <property type="match status" value="1"/>
</dbReference>
<protein>
    <recommendedName>
        <fullName evidence="6">Sema domain-containing protein</fullName>
    </recommendedName>
</protein>
<dbReference type="GO" id="GO:0017154">
    <property type="term" value="F:semaphorin receptor activity"/>
    <property type="evidence" value="ECO:0007669"/>
    <property type="project" value="InterPro"/>
</dbReference>
<reference evidence="7 8" key="2">
    <citation type="submission" date="2019-01" db="EMBL/GenBank/DDBJ databases">
        <title>A chromosome length genome reference of the Java medaka (oryzias javanicus).</title>
        <authorList>
            <person name="Herpin A."/>
            <person name="Takehana Y."/>
            <person name="Naruse K."/>
            <person name="Ansai S."/>
            <person name="Kawaguchi M."/>
        </authorList>
    </citation>
    <scope>NUCLEOTIDE SEQUENCE [LARGE SCALE GENOMIC DNA]</scope>
    <source>
        <strain evidence="7">RS831</strain>
        <tissue evidence="7">Whole body</tissue>
    </source>
</reference>
<dbReference type="PANTHER" id="PTHR22625:SF4">
    <property type="entry name" value="PLEXIN-C1"/>
    <property type="match status" value="1"/>
</dbReference>
<dbReference type="InterPro" id="IPR001627">
    <property type="entry name" value="Semap_dom"/>
</dbReference>
<dbReference type="GO" id="GO:0002116">
    <property type="term" value="C:semaphorin receptor complex"/>
    <property type="evidence" value="ECO:0007669"/>
    <property type="project" value="TreeGrafter"/>
</dbReference>
<dbReference type="GO" id="GO:0005886">
    <property type="term" value="C:plasma membrane"/>
    <property type="evidence" value="ECO:0007669"/>
    <property type="project" value="TreeGrafter"/>
</dbReference>
<comment type="caution">
    <text evidence="5">Lacks conserved residue(s) required for the propagation of feature annotation.</text>
</comment>
<evidence type="ECO:0000256" key="5">
    <source>
        <dbReference type="PROSITE-ProRule" id="PRU00352"/>
    </source>
</evidence>
<dbReference type="InterPro" id="IPR002165">
    <property type="entry name" value="Plexin_repeat"/>
</dbReference>
<comment type="subcellular location">
    <subcellularLocation>
        <location evidence="1">Membrane</location>
    </subcellularLocation>
</comment>
<keyword evidence="3" id="KW-1015">Disulfide bond</keyword>
<keyword evidence="8" id="KW-1185">Reference proteome</keyword>
<dbReference type="SUPFAM" id="SSF103575">
    <property type="entry name" value="Plexin repeat"/>
    <property type="match status" value="1"/>
</dbReference>
<dbReference type="Gene3D" id="2.60.40.10">
    <property type="entry name" value="Immunoglobulins"/>
    <property type="match status" value="1"/>
</dbReference>
<organism evidence="7 8">
    <name type="scientific">Oryzias javanicus</name>
    <name type="common">Javanese ricefish</name>
    <name type="synonym">Aplocheilus javanicus</name>
    <dbReference type="NCBI Taxonomy" id="123683"/>
    <lineage>
        <taxon>Eukaryota</taxon>
        <taxon>Metazoa</taxon>
        <taxon>Chordata</taxon>
        <taxon>Craniata</taxon>
        <taxon>Vertebrata</taxon>
        <taxon>Euteleostomi</taxon>
        <taxon>Actinopterygii</taxon>
        <taxon>Neopterygii</taxon>
        <taxon>Teleostei</taxon>
        <taxon>Neoteleostei</taxon>
        <taxon>Acanthomorphata</taxon>
        <taxon>Ovalentaria</taxon>
        <taxon>Atherinomorphae</taxon>
        <taxon>Beloniformes</taxon>
        <taxon>Adrianichthyidae</taxon>
        <taxon>Oryziinae</taxon>
        <taxon>Oryzias</taxon>
    </lineage>
</organism>
<name>A0A437C0S4_ORYJA</name>
<dbReference type="InterPro" id="IPR015943">
    <property type="entry name" value="WD40/YVTN_repeat-like_dom_sf"/>
</dbReference>
<feature type="domain" description="Sema" evidence="6">
    <location>
        <begin position="1"/>
        <end position="24"/>
    </location>
</feature>
<dbReference type="InterPro" id="IPR016201">
    <property type="entry name" value="PSI"/>
</dbReference>
<gene>
    <name evidence="7" type="ORF">OJAV_G00219740</name>
</gene>
<dbReference type="PROSITE" id="PS51004">
    <property type="entry name" value="SEMA"/>
    <property type="match status" value="1"/>
</dbReference>
<reference evidence="7 8" key="1">
    <citation type="submission" date="2018-11" db="EMBL/GenBank/DDBJ databases">
        <authorList>
            <person name="Lopez-Roques C."/>
            <person name="Donnadieu C."/>
            <person name="Bouchez O."/>
            <person name="Klopp C."/>
            <person name="Cabau C."/>
            <person name="Zahm M."/>
        </authorList>
    </citation>
    <scope>NUCLEOTIDE SEQUENCE [LARGE SCALE GENOMIC DNA]</scope>
    <source>
        <strain evidence="7">RS831</strain>
        <tissue evidence="7">Whole body</tissue>
    </source>
</reference>
<dbReference type="EMBL" id="CM012459">
    <property type="protein sequence ID" value="RVE56277.1"/>
    <property type="molecule type" value="Genomic_DNA"/>
</dbReference>
<evidence type="ECO:0000313" key="7">
    <source>
        <dbReference type="EMBL" id="RVE56277.1"/>
    </source>
</evidence>
<evidence type="ECO:0000256" key="3">
    <source>
        <dbReference type="ARBA" id="ARBA00023157"/>
    </source>
</evidence>
<evidence type="ECO:0000256" key="4">
    <source>
        <dbReference type="ARBA" id="ARBA00023180"/>
    </source>
</evidence>
<evidence type="ECO:0000256" key="1">
    <source>
        <dbReference type="ARBA" id="ARBA00004370"/>
    </source>
</evidence>
<keyword evidence="2" id="KW-0472">Membrane</keyword>
<dbReference type="InterPro" id="IPR013783">
    <property type="entry name" value="Ig-like_fold"/>
</dbReference>
<dbReference type="InterPro" id="IPR031148">
    <property type="entry name" value="Plexin"/>
</dbReference>
<dbReference type="AlphaFoldDB" id="A0A437C0S4"/>
<dbReference type="OrthoDB" id="384877at2759"/>
<dbReference type="GO" id="GO:0007162">
    <property type="term" value="P:negative regulation of cell adhesion"/>
    <property type="evidence" value="ECO:0007669"/>
    <property type="project" value="TreeGrafter"/>
</dbReference>
<accession>A0A437C0S4</accession>
<keyword evidence="4" id="KW-0325">Glycoprotein</keyword>
<dbReference type="GO" id="GO:0050772">
    <property type="term" value="P:positive regulation of axonogenesis"/>
    <property type="evidence" value="ECO:0007669"/>
    <property type="project" value="TreeGrafter"/>
</dbReference>
<dbReference type="GO" id="GO:0008360">
    <property type="term" value="P:regulation of cell shape"/>
    <property type="evidence" value="ECO:0007669"/>
    <property type="project" value="TreeGrafter"/>
</dbReference>
<dbReference type="PANTHER" id="PTHR22625">
    <property type="entry name" value="PLEXIN"/>
    <property type="match status" value="1"/>
</dbReference>
<evidence type="ECO:0000256" key="2">
    <source>
        <dbReference type="ARBA" id="ARBA00023136"/>
    </source>
</evidence>
<dbReference type="GO" id="GO:0030334">
    <property type="term" value="P:regulation of cell migration"/>
    <property type="evidence" value="ECO:0007669"/>
    <property type="project" value="TreeGrafter"/>
</dbReference>
<evidence type="ECO:0000259" key="6">
    <source>
        <dbReference type="PROSITE" id="PS51004"/>
    </source>
</evidence>
<dbReference type="Pfam" id="PF01437">
    <property type="entry name" value="PSI"/>
    <property type="match status" value="1"/>
</dbReference>
<sequence>MQLDPVDQKHIYVPFEKKILRLPVSQCRKYQTLQECWSAQDPFCVWCGSKNRCTFEVDCDTSNWLSISGKQKKMVTHKVVMETPEKIKLVVQIHATGGENVKSSFACRFSQPLDKIKSLSRFPQCIFNLLVTFPLLKNNSISKTALGSKKTEFCLRVSIVSELGVYGQTTAVLGPVMETRLTVFAKKTHQTSFLGL</sequence>
<evidence type="ECO:0000313" key="8">
    <source>
        <dbReference type="Proteomes" id="UP000283210"/>
    </source>
</evidence>
<dbReference type="Gene3D" id="2.130.10.10">
    <property type="entry name" value="YVTN repeat-like/Quinoprotein amine dehydrogenase"/>
    <property type="match status" value="1"/>
</dbReference>
<proteinExistence type="predicted"/>